<dbReference type="InterPro" id="IPR038404">
    <property type="entry name" value="TRAP_DctP_sf"/>
</dbReference>
<accession>A0A135HNZ2</accession>
<dbReference type="EMBL" id="LNTU01000040">
    <property type="protein sequence ID" value="KXF74813.1"/>
    <property type="molecule type" value="Genomic_DNA"/>
</dbReference>
<evidence type="ECO:0000313" key="6">
    <source>
        <dbReference type="Proteomes" id="UP000070107"/>
    </source>
</evidence>
<feature type="chain" id="PRO_5007465147" evidence="4">
    <location>
        <begin position="21"/>
        <end position="332"/>
    </location>
</feature>
<comment type="similarity">
    <text evidence="1">Belongs to the bacterial solute-binding protein 7 family.</text>
</comment>
<dbReference type="STRING" id="1494590.ATN84_21510"/>
<keyword evidence="2" id="KW-0813">Transport</keyword>
<organism evidence="5 6">
    <name type="scientific">Paramesorhizobium deserti</name>
    <dbReference type="NCBI Taxonomy" id="1494590"/>
    <lineage>
        <taxon>Bacteria</taxon>
        <taxon>Pseudomonadati</taxon>
        <taxon>Pseudomonadota</taxon>
        <taxon>Alphaproteobacteria</taxon>
        <taxon>Hyphomicrobiales</taxon>
        <taxon>Phyllobacteriaceae</taxon>
        <taxon>Paramesorhizobium</taxon>
    </lineage>
</organism>
<feature type="signal peptide" evidence="4">
    <location>
        <begin position="1"/>
        <end position="20"/>
    </location>
</feature>
<name>A0A135HNZ2_9HYPH</name>
<evidence type="ECO:0000313" key="5">
    <source>
        <dbReference type="EMBL" id="KXF74813.1"/>
    </source>
</evidence>
<gene>
    <name evidence="5" type="ORF">ATN84_21510</name>
</gene>
<evidence type="ECO:0000256" key="3">
    <source>
        <dbReference type="ARBA" id="ARBA00022729"/>
    </source>
</evidence>
<protein>
    <submittedName>
        <fullName evidence="5">ABC transporter substrate-binding protein</fullName>
    </submittedName>
</protein>
<dbReference type="InterPro" id="IPR018389">
    <property type="entry name" value="DctP_fam"/>
</dbReference>
<evidence type="ECO:0000256" key="4">
    <source>
        <dbReference type="SAM" id="SignalP"/>
    </source>
</evidence>
<dbReference type="Gene3D" id="3.40.190.170">
    <property type="entry name" value="Bacterial extracellular solute-binding protein, family 7"/>
    <property type="match status" value="1"/>
</dbReference>
<sequence>MKRLVGMAMALALLVGGAEAQEYQNRTIKFAATGQEGTPPVLGMHIFAEKLAERSGGKLNTRVFSNGVLGGDVQVLSSLQGGVVEMMVWNAGNMIAQEKDFGIFDLPFIYQDADVMDRLLDGEVGKSLTDKLPAHGVIGLAFWEQGFRLLSNNRREVHNLSDISGLKIRVQQNPLLADMWAALGANPTPLAITELYTALETGAVDGQETTAPFMLGSKYYEVQKYITVTRHNYNPQIVLIGKPFWDQLNDDEKALIIEVARETAIEQRKISREAQTTALDKIRAAGNVVTDLDPAALAEMQKAVEPVIEKYAKTFDPELTKTVFEAVGFSLN</sequence>
<dbReference type="GO" id="GO:0055085">
    <property type="term" value="P:transmembrane transport"/>
    <property type="evidence" value="ECO:0007669"/>
    <property type="project" value="InterPro"/>
</dbReference>
<evidence type="ECO:0000256" key="1">
    <source>
        <dbReference type="ARBA" id="ARBA00009023"/>
    </source>
</evidence>
<dbReference type="Proteomes" id="UP000070107">
    <property type="component" value="Unassembled WGS sequence"/>
</dbReference>
<dbReference type="Pfam" id="PF03480">
    <property type="entry name" value="DctP"/>
    <property type="match status" value="1"/>
</dbReference>
<dbReference type="GO" id="GO:0030288">
    <property type="term" value="C:outer membrane-bounded periplasmic space"/>
    <property type="evidence" value="ECO:0007669"/>
    <property type="project" value="InterPro"/>
</dbReference>
<comment type="caution">
    <text evidence="5">The sequence shown here is derived from an EMBL/GenBank/DDBJ whole genome shotgun (WGS) entry which is preliminary data.</text>
</comment>
<dbReference type="PANTHER" id="PTHR33376">
    <property type="match status" value="1"/>
</dbReference>
<dbReference type="OrthoDB" id="9803763at2"/>
<dbReference type="PIRSF" id="PIRSF006470">
    <property type="entry name" value="DctB"/>
    <property type="match status" value="1"/>
</dbReference>
<dbReference type="PANTHER" id="PTHR33376:SF7">
    <property type="entry name" value="C4-DICARBOXYLATE-BINDING PROTEIN DCTB"/>
    <property type="match status" value="1"/>
</dbReference>
<evidence type="ECO:0000256" key="2">
    <source>
        <dbReference type="ARBA" id="ARBA00022448"/>
    </source>
</evidence>
<keyword evidence="6" id="KW-1185">Reference proteome</keyword>
<dbReference type="NCBIfam" id="TIGR00787">
    <property type="entry name" value="dctP"/>
    <property type="match status" value="1"/>
</dbReference>
<dbReference type="AlphaFoldDB" id="A0A135HNZ2"/>
<reference evidence="5 6" key="1">
    <citation type="submission" date="2015-11" db="EMBL/GenBank/DDBJ databases">
        <title>Draft genome sequence of Paramesorhizobium deserti A-3-E, a strain highly resistant to diverse beta-lactam antibiotics.</title>
        <authorList>
            <person name="Lv R."/>
            <person name="Yang X."/>
            <person name="Fang N."/>
            <person name="Guo J."/>
            <person name="Luo X."/>
            <person name="Peng F."/>
            <person name="Yang R."/>
            <person name="Cui Y."/>
            <person name="Fang C."/>
            <person name="Song Y."/>
        </authorList>
    </citation>
    <scope>NUCLEOTIDE SEQUENCE [LARGE SCALE GENOMIC DNA]</scope>
    <source>
        <strain evidence="5 6">A-3-E</strain>
    </source>
</reference>
<keyword evidence="3 4" id="KW-0732">Signal</keyword>
<dbReference type="InterPro" id="IPR004682">
    <property type="entry name" value="TRAP_DctP"/>
</dbReference>
<dbReference type="NCBIfam" id="NF037995">
    <property type="entry name" value="TRAP_S1"/>
    <property type="match status" value="1"/>
</dbReference>
<proteinExistence type="inferred from homology"/>